<gene>
    <name evidence="1" type="ORF">OQZ29_09480</name>
</gene>
<name>A0A9X3DD44_9SPHI</name>
<keyword evidence="2" id="KW-1185">Reference proteome</keyword>
<reference evidence="1" key="1">
    <citation type="submission" date="2022-11" db="EMBL/GenBank/DDBJ databases">
        <authorList>
            <person name="Graham C."/>
            <person name="Newman J.D."/>
        </authorList>
    </citation>
    <scope>NUCLEOTIDE SEQUENCE</scope>
    <source>
        <strain evidence="1">DSM 19486</strain>
    </source>
</reference>
<accession>A0A9X3DD44</accession>
<evidence type="ECO:0000313" key="2">
    <source>
        <dbReference type="Proteomes" id="UP001142592"/>
    </source>
</evidence>
<comment type="caution">
    <text evidence="1">The sequence shown here is derived from an EMBL/GenBank/DDBJ whole genome shotgun (WGS) entry which is preliminary data.</text>
</comment>
<dbReference type="Proteomes" id="UP001142592">
    <property type="component" value="Unassembled WGS sequence"/>
</dbReference>
<sequence>MMIALDYHFKDIYGNFRHFILFQNPGDDLWCVRDENVLLARLSRLNGVWRQLSGEVLPNGFIQAAGTFIQQYYYDSVPLRIKERWPGIISTVEKKSDNEISVVCKPQVNLRTFQSIFCKHVKRIFQQDIAMNLTVYSYNFAEDFTYKLEVKAKKELRSV</sequence>
<dbReference type="EMBL" id="JAPJUH010000003">
    <property type="protein sequence ID" value="MCX3264976.1"/>
    <property type="molecule type" value="Genomic_DNA"/>
</dbReference>
<protein>
    <submittedName>
        <fullName evidence="1">Uncharacterized protein</fullName>
    </submittedName>
</protein>
<dbReference type="RefSeq" id="WP_029204113.1">
    <property type="nucleotide sequence ID" value="NZ_JAPJUH010000003.1"/>
</dbReference>
<evidence type="ECO:0000313" key="1">
    <source>
        <dbReference type="EMBL" id="MCX3264976.1"/>
    </source>
</evidence>
<dbReference type="AlphaFoldDB" id="A0A9X3DD44"/>
<organism evidence="1 2">
    <name type="scientific">Pedobacter agri</name>
    <dbReference type="NCBI Taxonomy" id="454586"/>
    <lineage>
        <taxon>Bacteria</taxon>
        <taxon>Pseudomonadati</taxon>
        <taxon>Bacteroidota</taxon>
        <taxon>Sphingobacteriia</taxon>
        <taxon>Sphingobacteriales</taxon>
        <taxon>Sphingobacteriaceae</taxon>
        <taxon>Pedobacter</taxon>
    </lineage>
</organism>
<proteinExistence type="predicted"/>